<proteinExistence type="predicted"/>
<evidence type="ECO:0008006" key="6">
    <source>
        <dbReference type="Google" id="ProtNLM"/>
    </source>
</evidence>
<comment type="subcellular location">
    <subcellularLocation>
        <location evidence="1">Mitochondrion</location>
    </subcellularLocation>
</comment>
<dbReference type="AlphaFoldDB" id="A0AA35NF60"/>
<dbReference type="Pfam" id="PF08692">
    <property type="entry name" value="Pet20"/>
    <property type="match status" value="1"/>
</dbReference>
<feature type="compositionally biased region" description="Polar residues" evidence="3">
    <location>
        <begin position="84"/>
        <end position="94"/>
    </location>
</feature>
<feature type="region of interest" description="Disordered" evidence="3">
    <location>
        <begin position="82"/>
        <end position="104"/>
    </location>
</feature>
<dbReference type="RefSeq" id="XP_056078953.1">
    <property type="nucleotide sequence ID" value="XM_056225101.1"/>
</dbReference>
<protein>
    <recommendedName>
        <fullName evidence="6">YNL295W-like protein</fullName>
    </recommendedName>
</protein>
<gene>
    <name evidence="4" type="primary">SMKI14G0400</name>
    <name evidence="4" type="ORF">SMKI_14G0400</name>
</gene>
<dbReference type="EMBL" id="OX365770">
    <property type="protein sequence ID" value="CAI4035833.1"/>
    <property type="molecule type" value="Genomic_DNA"/>
</dbReference>
<reference evidence="4" key="1">
    <citation type="submission" date="2022-10" db="EMBL/GenBank/DDBJ databases">
        <authorList>
            <person name="Byrne P K."/>
        </authorList>
    </citation>
    <scope>NUCLEOTIDE SEQUENCE</scope>
    <source>
        <strain evidence="4">IFO1815</strain>
    </source>
</reference>
<evidence type="ECO:0000256" key="1">
    <source>
        <dbReference type="ARBA" id="ARBA00004173"/>
    </source>
</evidence>
<sequence length="524" mass="61264">MEYQALRRLVLYYPKAVRSTKFEHNMTRVSCRYMSGKGGQRDGKGDCNEKKDSSKELGRVPSKMKRAYNGGIVAKEGDSYACSVPQQKKQSVGSVGNGRSRESRPSLHLLVPKVASTDHIQNKEVHTEGLFAGYRPLFLGNSSFPSDARKGKNFHELGDVLPNIQVIDASEKDGKLNMQEIIEDLHKSSLRDSIHNMEQHSSSHKRKPVIPWDASISGMVYNDMPFKHVPKSVVLRMKPFKLMRIERKSQMKNTKKPAMIKLQFHNQRINDTLELVNLYQSKSRLHESLLDMKTNQETEYTSTNMNRRQKMLKARSDFQHKLKNYAYKHTFIKNDQELFRNALTKLNKILAREFKKLTKLSIHNEFKREHLPLAIYVSKSKSTKKLFRRSLKMKIMDHIYPVYTTILSTLTNSKDSSKFENKIKGYIEKIIARLSDEVPSTYFFQDGVDCIILPSPIHNFKRMHWLRYTKRHNIFWGRSINKDVQVSFNDKYIITRSGVRYTRYPNNLNTQLLETVFEEWDYYE</sequence>
<keyword evidence="5" id="KW-1185">Reference proteome</keyword>
<dbReference type="GO" id="GO:0005739">
    <property type="term" value="C:mitochondrion"/>
    <property type="evidence" value="ECO:0007669"/>
    <property type="project" value="UniProtKB-SubCell"/>
</dbReference>
<accession>A0AA35NF60</accession>
<evidence type="ECO:0000256" key="2">
    <source>
        <dbReference type="ARBA" id="ARBA00023128"/>
    </source>
</evidence>
<dbReference type="InterPro" id="IPR014804">
    <property type="entry name" value="Pet20-like"/>
</dbReference>
<name>A0AA35NF60_SACMI</name>
<organism evidence="4 5">
    <name type="scientific">Saccharomyces mikatae IFO 1815</name>
    <dbReference type="NCBI Taxonomy" id="226126"/>
    <lineage>
        <taxon>Eukaryota</taxon>
        <taxon>Fungi</taxon>
        <taxon>Dikarya</taxon>
        <taxon>Ascomycota</taxon>
        <taxon>Saccharomycotina</taxon>
        <taxon>Saccharomycetes</taxon>
        <taxon>Saccharomycetales</taxon>
        <taxon>Saccharomycetaceae</taxon>
        <taxon>Saccharomyces</taxon>
    </lineage>
</organism>
<evidence type="ECO:0000313" key="5">
    <source>
        <dbReference type="Proteomes" id="UP001161438"/>
    </source>
</evidence>
<dbReference type="Proteomes" id="UP001161438">
    <property type="component" value="Chromosome 14"/>
</dbReference>
<feature type="region of interest" description="Disordered" evidence="3">
    <location>
        <begin position="34"/>
        <end position="62"/>
    </location>
</feature>
<dbReference type="GeneID" id="80920721"/>
<evidence type="ECO:0000313" key="4">
    <source>
        <dbReference type="EMBL" id="CAI4035833.1"/>
    </source>
</evidence>
<evidence type="ECO:0000256" key="3">
    <source>
        <dbReference type="SAM" id="MobiDB-lite"/>
    </source>
</evidence>
<feature type="compositionally biased region" description="Basic and acidic residues" evidence="3">
    <location>
        <begin position="39"/>
        <end position="58"/>
    </location>
</feature>
<keyword evidence="2" id="KW-0496">Mitochondrion</keyword>